<evidence type="ECO:0000256" key="6">
    <source>
        <dbReference type="SAM" id="MobiDB-lite"/>
    </source>
</evidence>
<dbReference type="GO" id="GO:0008270">
    <property type="term" value="F:zinc ion binding"/>
    <property type="evidence" value="ECO:0007669"/>
    <property type="project" value="InterPro"/>
</dbReference>
<keyword evidence="5" id="KW-0539">Nucleus</keyword>
<evidence type="ECO:0000256" key="4">
    <source>
        <dbReference type="ARBA" id="ARBA00023163"/>
    </source>
</evidence>
<dbReference type="OrthoDB" id="2123952at2759"/>
<evidence type="ECO:0000313" key="9">
    <source>
        <dbReference type="Proteomes" id="UP000439903"/>
    </source>
</evidence>
<dbReference type="GO" id="GO:0043565">
    <property type="term" value="F:sequence-specific DNA binding"/>
    <property type="evidence" value="ECO:0007669"/>
    <property type="project" value="TreeGrafter"/>
</dbReference>
<dbReference type="PANTHER" id="PTHR47540">
    <property type="entry name" value="THIAMINE REPRESSIBLE GENES REGULATORY PROTEIN THI5"/>
    <property type="match status" value="1"/>
</dbReference>
<comment type="subcellular location">
    <subcellularLocation>
        <location evidence="1">Nucleus</location>
    </subcellularLocation>
</comment>
<dbReference type="SMART" id="SM00066">
    <property type="entry name" value="GAL4"/>
    <property type="match status" value="1"/>
</dbReference>
<dbReference type="PROSITE" id="PS00463">
    <property type="entry name" value="ZN2_CY6_FUNGAL_1"/>
    <property type="match status" value="1"/>
</dbReference>
<evidence type="ECO:0000313" key="8">
    <source>
        <dbReference type="EMBL" id="KAF0433378.1"/>
    </source>
</evidence>
<name>A0A8H3XAM4_GIGMA</name>
<keyword evidence="9" id="KW-1185">Reference proteome</keyword>
<evidence type="ECO:0000259" key="7">
    <source>
        <dbReference type="PROSITE" id="PS50048"/>
    </source>
</evidence>
<dbReference type="PROSITE" id="PS50048">
    <property type="entry name" value="ZN2_CY6_FUNGAL_2"/>
    <property type="match status" value="1"/>
</dbReference>
<organism evidence="8 9">
    <name type="scientific">Gigaspora margarita</name>
    <dbReference type="NCBI Taxonomy" id="4874"/>
    <lineage>
        <taxon>Eukaryota</taxon>
        <taxon>Fungi</taxon>
        <taxon>Fungi incertae sedis</taxon>
        <taxon>Mucoromycota</taxon>
        <taxon>Glomeromycotina</taxon>
        <taxon>Glomeromycetes</taxon>
        <taxon>Diversisporales</taxon>
        <taxon>Gigasporaceae</taxon>
        <taxon>Gigaspora</taxon>
    </lineage>
</organism>
<dbReference type="GO" id="GO:0045944">
    <property type="term" value="P:positive regulation of transcription by RNA polymerase II"/>
    <property type="evidence" value="ECO:0007669"/>
    <property type="project" value="TreeGrafter"/>
</dbReference>
<sequence length="179" mass="20800">MNQNKSKQLKRTYVTTACQNCRKRRIRCSGDVKCFECAKGRLKCEYTNPTKKRGRKPNKLVQESSSLRDQTLYEHERILEFNNNNNNNNTDLSQNSTPIIRNNLELNTLNSSVDHVHCNNIDNLSTHVLDPQPNPLILDNFSDQALDNFYLLPQSSFSTLIISLEDINLEYQIIYNPFF</sequence>
<dbReference type="Gene3D" id="4.10.240.10">
    <property type="entry name" value="Zn(2)-C6 fungal-type DNA-binding domain"/>
    <property type="match status" value="1"/>
</dbReference>
<dbReference type="CDD" id="cd00067">
    <property type="entry name" value="GAL4"/>
    <property type="match status" value="1"/>
</dbReference>
<accession>A0A8H3XAM4</accession>
<evidence type="ECO:0000256" key="1">
    <source>
        <dbReference type="ARBA" id="ARBA00004123"/>
    </source>
</evidence>
<dbReference type="PANTHER" id="PTHR47540:SF2">
    <property type="entry name" value="ZN(II)2CYS6 TRANSCRIPTION FACTOR (EUROFUNG)"/>
    <property type="match status" value="1"/>
</dbReference>
<comment type="caution">
    <text evidence="8">The sequence shown here is derived from an EMBL/GenBank/DDBJ whole genome shotgun (WGS) entry which is preliminary data.</text>
</comment>
<dbReference type="Proteomes" id="UP000439903">
    <property type="component" value="Unassembled WGS sequence"/>
</dbReference>
<gene>
    <name evidence="8" type="ORF">F8M41_005078</name>
</gene>
<evidence type="ECO:0000256" key="2">
    <source>
        <dbReference type="ARBA" id="ARBA00023015"/>
    </source>
</evidence>
<keyword evidence="4" id="KW-0804">Transcription</keyword>
<dbReference type="AlphaFoldDB" id="A0A8H3XAM4"/>
<keyword evidence="3" id="KW-0238">DNA-binding</keyword>
<dbReference type="InterPro" id="IPR001138">
    <property type="entry name" value="Zn2Cys6_DnaBD"/>
</dbReference>
<protein>
    <submittedName>
        <fullName evidence="8">Fungal specific transcription factor domain-containing protein</fullName>
    </submittedName>
</protein>
<dbReference type="InterPro" id="IPR051711">
    <property type="entry name" value="Stress_Response_Reg"/>
</dbReference>
<dbReference type="Pfam" id="PF00172">
    <property type="entry name" value="Zn_clus"/>
    <property type="match status" value="1"/>
</dbReference>
<evidence type="ECO:0000256" key="5">
    <source>
        <dbReference type="ARBA" id="ARBA00023242"/>
    </source>
</evidence>
<feature type="region of interest" description="Disordered" evidence="6">
    <location>
        <begin position="48"/>
        <end position="67"/>
    </location>
</feature>
<dbReference type="SUPFAM" id="SSF57701">
    <property type="entry name" value="Zn2/Cys6 DNA-binding domain"/>
    <property type="match status" value="1"/>
</dbReference>
<evidence type="ECO:0000256" key="3">
    <source>
        <dbReference type="ARBA" id="ARBA00023125"/>
    </source>
</evidence>
<dbReference type="GO" id="GO:0005634">
    <property type="term" value="C:nucleus"/>
    <property type="evidence" value="ECO:0007669"/>
    <property type="project" value="UniProtKB-SubCell"/>
</dbReference>
<dbReference type="EMBL" id="WTPW01001475">
    <property type="protein sequence ID" value="KAF0433378.1"/>
    <property type="molecule type" value="Genomic_DNA"/>
</dbReference>
<dbReference type="GO" id="GO:0000981">
    <property type="term" value="F:DNA-binding transcription factor activity, RNA polymerase II-specific"/>
    <property type="evidence" value="ECO:0007669"/>
    <property type="project" value="InterPro"/>
</dbReference>
<proteinExistence type="predicted"/>
<reference evidence="8 9" key="1">
    <citation type="journal article" date="2019" name="Environ. Microbiol.">
        <title>At the nexus of three kingdoms: the genome of the mycorrhizal fungus Gigaspora margarita provides insights into plant, endobacterial and fungal interactions.</title>
        <authorList>
            <person name="Venice F."/>
            <person name="Ghignone S."/>
            <person name="Salvioli di Fossalunga A."/>
            <person name="Amselem J."/>
            <person name="Novero M."/>
            <person name="Xianan X."/>
            <person name="Sedzielewska Toro K."/>
            <person name="Morin E."/>
            <person name="Lipzen A."/>
            <person name="Grigoriev I.V."/>
            <person name="Henrissat B."/>
            <person name="Martin F.M."/>
            <person name="Bonfante P."/>
        </authorList>
    </citation>
    <scope>NUCLEOTIDE SEQUENCE [LARGE SCALE GENOMIC DNA]</scope>
    <source>
        <strain evidence="8 9">BEG34</strain>
    </source>
</reference>
<dbReference type="InterPro" id="IPR036864">
    <property type="entry name" value="Zn2-C6_fun-type_DNA-bd_sf"/>
</dbReference>
<feature type="domain" description="Zn(2)-C6 fungal-type" evidence="7">
    <location>
        <begin position="17"/>
        <end position="46"/>
    </location>
</feature>
<keyword evidence="2" id="KW-0805">Transcription regulation</keyword>